<gene>
    <name evidence="1" type="ORF">P5673_011553</name>
</gene>
<dbReference type="Proteomes" id="UP001249851">
    <property type="component" value="Unassembled WGS sequence"/>
</dbReference>
<evidence type="ECO:0000313" key="2">
    <source>
        <dbReference type="Proteomes" id="UP001249851"/>
    </source>
</evidence>
<reference evidence="1" key="1">
    <citation type="journal article" date="2023" name="G3 (Bethesda)">
        <title>Whole genome assembly and annotation of the endangered Caribbean coral Acropora cervicornis.</title>
        <authorList>
            <person name="Selwyn J.D."/>
            <person name="Vollmer S.V."/>
        </authorList>
    </citation>
    <scope>NUCLEOTIDE SEQUENCE</scope>
    <source>
        <strain evidence="1">K2</strain>
    </source>
</reference>
<dbReference type="EMBL" id="JARQWQ010000021">
    <property type="protein sequence ID" value="KAK2564858.1"/>
    <property type="molecule type" value="Genomic_DNA"/>
</dbReference>
<dbReference type="AlphaFoldDB" id="A0AAD9V869"/>
<organism evidence="1 2">
    <name type="scientific">Acropora cervicornis</name>
    <name type="common">Staghorn coral</name>
    <dbReference type="NCBI Taxonomy" id="6130"/>
    <lineage>
        <taxon>Eukaryota</taxon>
        <taxon>Metazoa</taxon>
        <taxon>Cnidaria</taxon>
        <taxon>Anthozoa</taxon>
        <taxon>Hexacorallia</taxon>
        <taxon>Scleractinia</taxon>
        <taxon>Astrocoeniina</taxon>
        <taxon>Acroporidae</taxon>
        <taxon>Acropora</taxon>
    </lineage>
</organism>
<comment type="caution">
    <text evidence="1">The sequence shown here is derived from an EMBL/GenBank/DDBJ whole genome shotgun (WGS) entry which is preliminary data.</text>
</comment>
<evidence type="ECO:0000313" key="1">
    <source>
        <dbReference type="EMBL" id="KAK2564858.1"/>
    </source>
</evidence>
<protein>
    <submittedName>
        <fullName evidence="1">Uncharacterized protein</fullName>
    </submittedName>
</protein>
<sequence length="77" mass="8868">MMFSVPRLWRKIRLQNISFKGRVLFWNVFFLLFVGSSAQEEILCTKPTDLGILLDSSDATVTNWQEVCAVCPDNYHA</sequence>
<keyword evidence="2" id="KW-1185">Reference proteome</keyword>
<proteinExistence type="predicted"/>
<name>A0AAD9V869_ACRCE</name>
<reference evidence="1" key="2">
    <citation type="journal article" date="2023" name="Science">
        <title>Genomic signatures of disease resistance in endangered staghorn corals.</title>
        <authorList>
            <person name="Vollmer S.V."/>
            <person name="Selwyn J.D."/>
            <person name="Despard B.A."/>
            <person name="Roesel C.L."/>
        </authorList>
    </citation>
    <scope>NUCLEOTIDE SEQUENCE</scope>
    <source>
        <strain evidence="1">K2</strain>
    </source>
</reference>
<accession>A0AAD9V869</accession>